<dbReference type="EMBL" id="MSJL01000056">
    <property type="protein sequence ID" value="OLF49079.1"/>
    <property type="molecule type" value="Genomic_DNA"/>
</dbReference>
<dbReference type="EMBL" id="UHEN01000001">
    <property type="protein sequence ID" value="SUN06826.1"/>
    <property type="molecule type" value="Genomic_DNA"/>
</dbReference>
<dbReference type="Proteomes" id="UP000255213">
    <property type="component" value="Unassembled WGS sequence"/>
</dbReference>
<dbReference type="Proteomes" id="UP000186437">
    <property type="component" value="Unassembled WGS sequence"/>
</dbReference>
<reference evidence="3" key="2">
    <citation type="submission" date="2016-12" db="EMBL/GenBank/DDBJ databases">
        <authorList>
            <person name="Gulvik C.A."/>
        </authorList>
    </citation>
    <scope>NUCLEOTIDE SEQUENCE [LARGE SCALE GENOMIC DNA]</scope>
    <source>
        <strain evidence="3">ATCC 51725</strain>
    </source>
</reference>
<proteinExistence type="predicted"/>
<evidence type="ECO:0000313" key="3">
    <source>
        <dbReference type="Proteomes" id="UP000186437"/>
    </source>
</evidence>
<sequence length="69" mass="8116">MMLKRILNGDWVDAQGKFLSESEKEKLRPKLKKYVDTRYGDNGIEGFIKRVTLFCIDFKGIKEITNFKN</sequence>
<gene>
    <name evidence="1" type="ORF">BU200_09310</name>
    <name evidence="2" type="ORF">NCTC12957_00837</name>
</gene>
<dbReference type="RefSeq" id="WP_075099888.1">
    <property type="nucleotide sequence ID" value="NZ_MSJL01000056.1"/>
</dbReference>
<reference evidence="2 4" key="3">
    <citation type="submission" date="2018-06" db="EMBL/GenBank/DDBJ databases">
        <authorList>
            <consortium name="Pathogen Informatics"/>
            <person name="Doyle S."/>
        </authorList>
    </citation>
    <scope>NUCLEOTIDE SEQUENCE [LARGE SCALE GENOMIC DNA]</scope>
    <source>
        <strain evidence="2 4">NCTC12957</strain>
    </source>
</reference>
<dbReference type="AlphaFoldDB" id="A0A1Q8EBA6"/>
<organism evidence="1 3">
    <name type="scientific">Streptococcus acidominimus</name>
    <dbReference type="NCBI Taxonomy" id="1326"/>
    <lineage>
        <taxon>Bacteria</taxon>
        <taxon>Bacillati</taxon>
        <taxon>Bacillota</taxon>
        <taxon>Bacilli</taxon>
        <taxon>Lactobacillales</taxon>
        <taxon>Streptococcaceae</taxon>
        <taxon>Streptococcus</taxon>
    </lineage>
</organism>
<evidence type="ECO:0000313" key="4">
    <source>
        <dbReference type="Proteomes" id="UP000255213"/>
    </source>
</evidence>
<name>A0A1Q8EBA6_STRAI</name>
<reference evidence="1" key="1">
    <citation type="submission" date="2016-12" db="EMBL/GenBank/DDBJ databases">
        <authorList>
            <person name="Song W.-J."/>
            <person name="Kurnit D.M."/>
        </authorList>
    </citation>
    <scope>NUCLEOTIDE SEQUENCE [LARGE SCALE GENOMIC DNA]</scope>
    <source>
        <strain evidence="1">ATCC 51725</strain>
    </source>
</reference>
<protein>
    <submittedName>
        <fullName evidence="1">Uncharacterized protein</fullName>
    </submittedName>
</protein>
<evidence type="ECO:0000313" key="2">
    <source>
        <dbReference type="EMBL" id="SUN06826.1"/>
    </source>
</evidence>
<accession>A0A1Q8EBA6</accession>
<evidence type="ECO:0000313" key="1">
    <source>
        <dbReference type="EMBL" id="OLF49079.1"/>
    </source>
</evidence>
<keyword evidence="3" id="KW-1185">Reference proteome</keyword>